<sequence length="52" mass="5744">MVVCDSESRIIRVLVDTISNDSSVVVHGIDPAREHVAKVTPRSDDRQARNLS</sequence>
<gene>
    <name evidence="1" type="ORF">IPI13_14890</name>
</gene>
<organism evidence="1 2">
    <name type="scientific">Candidatus Phosphoribacter hodrii</name>
    <dbReference type="NCBI Taxonomy" id="2953743"/>
    <lineage>
        <taxon>Bacteria</taxon>
        <taxon>Bacillati</taxon>
        <taxon>Actinomycetota</taxon>
        <taxon>Actinomycetes</taxon>
        <taxon>Micrococcales</taxon>
        <taxon>Dermatophilaceae</taxon>
        <taxon>Candidatus Phosphoribacter</taxon>
    </lineage>
</organism>
<name>A0A935M4P1_9MICO</name>
<dbReference type="AlphaFoldDB" id="A0A935M4P1"/>
<comment type="caution">
    <text evidence="1">The sequence shown here is derived from an EMBL/GenBank/DDBJ whole genome shotgun (WGS) entry which is preliminary data.</text>
</comment>
<reference evidence="1 2" key="1">
    <citation type="submission" date="2020-10" db="EMBL/GenBank/DDBJ databases">
        <title>Connecting structure to function with the recovery of over 1000 high-quality activated sludge metagenome-assembled genomes encoding full-length rRNA genes using long-read sequencing.</title>
        <authorList>
            <person name="Singleton C.M."/>
            <person name="Petriglieri F."/>
            <person name="Kristensen J.M."/>
            <person name="Kirkegaard R.H."/>
            <person name="Michaelsen T.Y."/>
            <person name="Andersen M.H."/>
            <person name="Karst S.M."/>
            <person name="Dueholm M.S."/>
            <person name="Nielsen P.H."/>
            <person name="Albertsen M."/>
        </authorList>
    </citation>
    <scope>NUCLEOTIDE SEQUENCE [LARGE SCALE GENOMIC DNA]</scope>
    <source>
        <strain evidence="1">Ega_18-Q3-R5-49_MAXAC.001</strain>
    </source>
</reference>
<protein>
    <submittedName>
        <fullName evidence="1">Uncharacterized protein</fullName>
    </submittedName>
</protein>
<accession>A0A935M4P1</accession>
<evidence type="ECO:0000313" key="2">
    <source>
        <dbReference type="Proteomes" id="UP000726105"/>
    </source>
</evidence>
<dbReference type="Proteomes" id="UP000726105">
    <property type="component" value="Unassembled WGS sequence"/>
</dbReference>
<dbReference type="EMBL" id="JADJIB010000005">
    <property type="protein sequence ID" value="MBK7274390.1"/>
    <property type="molecule type" value="Genomic_DNA"/>
</dbReference>
<evidence type="ECO:0000313" key="1">
    <source>
        <dbReference type="EMBL" id="MBK7274390.1"/>
    </source>
</evidence>
<proteinExistence type="predicted"/>